<keyword evidence="4" id="KW-0233">DNA recombination</keyword>
<reference evidence="8 11" key="2">
    <citation type="submission" date="2019-10" db="EMBL/GenBank/DDBJ databases">
        <title>Prolixibacter strains distinguished by the presence of nitrate reductase genes were adept at nitrate-dependent anaerobic corrosion of metallic iron and carbon steel.</title>
        <authorList>
            <person name="Iino T."/>
            <person name="Shono N."/>
            <person name="Ito K."/>
            <person name="Nakamura R."/>
            <person name="Sueoka K."/>
            <person name="Harayama S."/>
            <person name="Ohkuma M."/>
        </authorList>
    </citation>
    <scope>NUCLEOTIDE SEQUENCE [LARGE SCALE GENOMIC DNA]</scope>
    <source>
        <strain evidence="8 11">MIC1-1</strain>
    </source>
</reference>
<dbReference type="NCBIfam" id="TIGR02249">
    <property type="entry name" value="integrase_gron"/>
    <property type="match status" value="1"/>
</dbReference>
<dbReference type="RefSeq" id="WP_106542312.1">
    <property type="nucleotide sequence ID" value="NZ_BLAU01000001.1"/>
</dbReference>
<dbReference type="InterPro" id="IPR011010">
    <property type="entry name" value="DNA_brk_join_enz"/>
</dbReference>
<keyword evidence="3 5" id="KW-0238">DNA-binding</keyword>
<dbReference type="PROSITE" id="PS51898">
    <property type="entry name" value="TYR_RECOMBINASE"/>
    <property type="match status" value="1"/>
</dbReference>
<evidence type="ECO:0000313" key="11">
    <source>
        <dbReference type="Proteomes" id="UP000396862"/>
    </source>
</evidence>
<protein>
    <submittedName>
        <fullName evidence="9">Integron integrase</fullName>
    </submittedName>
</protein>
<dbReference type="PANTHER" id="PTHR30349:SF64">
    <property type="entry name" value="PROPHAGE INTEGRASE INTD-RELATED"/>
    <property type="match status" value="1"/>
</dbReference>
<accession>A0A2P8CCK7</accession>
<evidence type="ECO:0000256" key="5">
    <source>
        <dbReference type="PROSITE-ProRule" id="PRU01248"/>
    </source>
</evidence>
<dbReference type="InterPro" id="IPR044068">
    <property type="entry name" value="CB"/>
</dbReference>
<keyword evidence="11" id="KW-1185">Reference proteome</keyword>
<comment type="similarity">
    <text evidence="1">Belongs to the 'phage' integrase family.</text>
</comment>
<dbReference type="EMBL" id="BLAU01000001">
    <property type="protein sequence ID" value="GET21470.1"/>
    <property type="molecule type" value="Genomic_DNA"/>
</dbReference>
<dbReference type="GO" id="GO:0015074">
    <property type="term" value="P:DNA integration"/>
    <property type="evidence" value="ECO:0007669"/>
    <property type="project" value="UniProtKB-KW"/>
</dbReference>
<dbReference type="InterPro" id="IPR004107">
    <property type="entry name" value="Integrase_SAM-like_N"/>
</dbReference>
<evidence type="ECO:0000259" key="6">
    <source>
        <dbReference type="PROSITE" id="PS51898"/>
    </source>
</evidence>
<evidence type="ECO:0000256" key="2">
    <source>
        <dbReference type="ARBA" id="ARBA00022908"/>
    </source>
</evidence>
<proteinExistence type="inferred from homology"/>
<evidence type="ECO:0000313" key="8">
    <source>
        <dbReference type="EMBL" id="GET21470.1"/>
    </source>
</evidence>
<evidence type="ECO:0000256" key="1">
    <source>
        <dbReference type="ARBA" id="ARBA00008857"/>
    </source>
</evidence>
<keyword evidence="2" id="KW-0229">DNA integration</keyword>
<evidence type="ECO:0000256" key="3">
    <source>
        <dbReference type="ARBA" id="ARBA00023125"/>
    </source>
</evidence>
<dbReference type="Proteomes" id="UP000396862">
    <property type="component" value="Unassembled WGS sequence"/>
</dbReference>
<evidence type="ECO:0000313" key="9">
    <source>
        <dbReference type="EMBL" id="PSK82708.1"/>
    </source>
</evidence>
<dbReference type="Pfam" id="PF13495">
    <property type="entry name" value="Phage_int_SAM_4"/>
    <property type="match status" value="1"/>
</dbReference>
<dbReference type="GO" id="GO:0003677">
    <property type="term" value="F:DNA binding"/>
    <property type="evidence" value="ECO:0007669"/>
    <property type="project" value="UniProtKB-UniRule"/>
</dbReference>
<name>A0A2P8CCK7_9BACT</name>
<dbReference type="GO" id="GO:0006310">
    <property type="term" value="P:DNA recombination"/>
    <property type="evidence" value="ECO:0007669"/>
    <property type="project" value="UniProtKB-KW"/>
</dbReference>
<evidence type="ECO:0000313" key="10">
    <source>
        <dbReference type="Proteomes" id="UP000240621"/>
    </source>
</evidence>
<dbReference type="InterPro" id="IPR002104">
    <property type="entry name" value="Integrase_catalytic"/>
</dbReference>
<dbReference type="OrthoDB" id="1123114at2"/>
<dbReference type="Pfam" id="PF00589">
    <property type="entry name" value="Phage_integrase"/>
    <property type="match status" value="1"/>
</dbReference>
<comment type="caution">
    <text evidence="9">The sequence shown here is derived from an EMBL/GenBank/DDBJ whole genome shotgun (WGS) entry which is preliminary data.</text>
</comment>
<dbReference type="PANTHER" id="PTHR30349">
    <property type="entry name" value="PHAGE INTEGRASE-RELATED"/>
    <property type="match status" value="1"/>
</dbReference>
<dbReference type="AlphaFoldDB" id="A0A2P8CCK7"/>
<dbReference type="SUPFAM" id="SSF56349">
    <property type="entry name" value="DNA breaking-rejoining enzymes"/>
    <property type="match status" value="1"/>
</dbReference>
<dbReference type="Gene3D" id="1.10.150.130">
    <property type="match status" value="1"/>
</dbReference>
<dbReference type="InterPro" id="IPR011946">
    <property type="entry name" value="Integrase_integron-type"/>
</dbReference>
<dbReference type="InterPro" id="IPR013762">
    <property type="entry name" value="Integrase-like_cat_sf"/>
</dbReference>
<gene>
    <name evidence="9" type="ORF">CLV93_105100</name>
    <name evidence="8" type="ORF">JCM18694_17160</name>
</gene>
<evidence type="ECO:0000259" key="7">
    <source>
        <dbReference type="PROSITE" id="PS51900"/>
    </source>
</evidence>
<feature type="domain" description="Core-binding (CB)" evidence="7">
    <location>
        <begin position="1"/>
        <end position="84"/>
    </location>
</feature>
<dbReference type="Gene3D" id="1.10.443.10">
    <property type="entry name" value="Intergrase catalytic core"/>
    <property type="match status" value="1"/>
</dbReference>
<organism evidence="9 10">
    <name type="scientific">Prolixibacter denitrificans</name>
    <dbReference type="NCBI Taxonomy" id="1541063"/>
    <lineage>
        <taxon>Bacteria</taxon>
        <taxon>Pseudomonadati</taxon>
        <taxon>Bacteroidota</taxon>
        <taxon>Bacteroidia</taxon>
        <taxon>Marinilabiliales</taxon>
        <taxon>Prolixibacteraceae</taxon>
        <taxon>Prolixibacter</taxon>
    </lineage>
</organism>
<reference evidence="9 10" key="1">
    <citation type="submission" date="2018-03" db="EMBL/GenBank/DDBJ databases">
        <title>Genomic Encyclopedia of Archaeal and Bacterial Type Strains, Phase II (KMG-II): from individual species to whole genera.</title>
        <authorList>
            <person name="Goeker M."/>
        </authorList>
    </citation>
    <scope>NUCLEOTIDE SEQUENCE [LARGE SCALE GENOMIC DNA]</scope>
    <source>
        <strain evidence="9 10">DSM 27267</strain>
    </source>
</reference>
<dbReference type="EMBL" id="PYGC01000005">
    <property type="protein sequence ID" value="PSK82708.1"/>
    <property type="molecule type" value="Genomic_DNA"/>
</dbReference>
<dbReference type="InterPro" id="IPR050090">
    <property type="entry name" value="Tyrosine_recombinase_XerCD"/>
</dbReference>
<evidence type="ECO:0000256" key="4">
    <source>
        <dbReference type="ARBA" id="ARBA00023172"/>
    </source>
</evidence>
<feature type="domain" description="Tyr recombinase" evidence="6">
    <location>
        <begin position="101"/>
        <end position="315"/>
    </location>
</feature>
<dbReference type="InterPro" id="IPR010998">
    <property type="entry name" value="Integrase_recombinase_N"/>
</dbReference>
<dbReference type="Proteomes" id="UP000240621">
    <property type="component" value="Unassembled WGS sequence"/>
</dbReference>
<sequence>MEHTEFLDEVRDIIRENHFSSSTEKSYLGWIYRFIIFNNKQHPKEMGPREITKYLDYLTTKRNVSPSTRNQALNALTFLYNKVLNISLDDFHSRHFKINKKLPTILTREEVQEILNDLQGEFRLMASLIYGSGLKLNECLRLRIRDINIEKEEIIVRDENNEIDRKTLLPSLLIPRLSRQIQKISIQFEENKLIPGFAGTNLPENIRNTHPEVEMEWDWQYLFPSGKPNTENGTEKLFQHHIHENYLQKAVKEAARHTGISKHVSCYTFRHSFATHLLEDGYCIETVQRLLGHKDIRNTMVYKQVLNNNQFTVRSPLDI</sequence>
<dbReference type="PROSITE" id="PS51900">
    <property type="entry name" value="CB"/>
    <property type="match status" value="1"/>
</dbReference>